<keyword evidence="1" id="KW-0732">Signal</keyword>
<dbReference type="RefSeq" id="WP_088395507.1">
    <property type="nucleotide sequence ID" value="NZ_MXPU01000011.1"/>
</dbReference>
<evidence type="ECO:0000313" key="3">
    <source>
        <dbReference type="Proteomes" id="UP000197269"/>
    </source>
</evidence>
<name>A0A246DT65_9HYPH</name>
<dbReference type="EMBL" id="MXPU01000011">
    <property type="protein sequence ID" value="OWO93560.1"/>
    <property type="molecule type" value="Genomic_DNA"/>
</dbReference>
<proteinExistence type="predicted"/>
<feature type="signal peptide" evidence="1">
    <location>
        <begin position="1"/>
        <end position="25"/>
    </location>
</feature>
<comment type="caution">
    <text evidence="2">The sequence shown here is derived from an EMBL/GenBank/DDBJ whole genome shotgun (WGS) entry which is preliminary data.</text>
</comment>
<dbReference type="Gene3D" id="2.160.20.80">
    <property type="entry name" value="E3 ubiquitin-protein ligase SopA"/>
    <property type="match status" value="1"/>
</dbReference>
<organism evidence="2 3">
    <name type="scientific">Rhizobium esperanzae</name>
    <dbReference type="NCBI Taxonomy" id="1967781"/>
    <lineage>
        <taxon>Bacteria</taxon>
        <taxon>Pseudomonadati</taxon>
        <taxon>Pseudomonadota</taxon>
        <taxon>Alphaproteobacteria</taxon>
        <taxon>Hyphomicrobiales</taxon>
        <taxon>Rhizobiaceae</taxon>
        <taxon>Rhizobium/Agrobacterium group</taxon>
        <taxon>Rhizobium</taxon>
    </lineage>
</organism>
<dbReference type="PANTHER" id="PTHR14136:SF17">
    <property type="entry name" value="BTB_POZ DOMAIN-CONTAINING PROTEIN KCTD9"/>
    <property type="match status" value="1"/>
</dbReference>
<feature type="chain" id="PRO_5012105602" description="Pentapeptide repeat-containing protein" evidence="1">
    <location>
        <begin position="26"/>
        <end position="233"/>
    </location>
</feature>
<dbReference type="PANTHER" id="PTHR14136">
    <property type="entry name" value="BTB_POZ DOMAIN-CONTAINING PROTEIN KCTD9"/>
    <property type="match status" value="1"/>
</dbReference>
<protein>
    <recommendedName>
        <fullName evidence="4">Pentapeptide repeat-containing protein</fullName>
    </recommendedName>
</protein>
<dbReference type="AlphaFoldDB" id="A0A246DT65"/>
<evidence type="ECO:0008006" key="4">
    <source>
        <dbReference type="Google" id="ProtNLM"/>
    </source>
</evidence>
<dbReference type="InterPro" id="IPR051082">
    <property type="entry name" value="Pentapeptide-BTB/POZ_domain"/>
</dbReference>
<dbReference type="Proteomes" id="UP000197269">
    <property type="component" value="Unassembled WGS sequence"/>
</dbReference>
<evidence type="ECO:0000313" key="2">
    <source>
        <dbReference type="EMBL" id="OWO93560.1"/>
    </source>
</evidence>
<gene>
    <name evidence="2" type="ORF">B5E41_17445</name>
</gene>
<sequence>MAMHRSPLGLLALILLASAPISTRAADCSSTASPKLDWQECTKKNLMLQGSDLQGANLFSTDFSLTDLSGSNFKSANLEKASLVRASLEGSHAEGANFAKVEAYRASFANIAAEGASFAGAELQRANFAGARLSDASFEKAELGRADFDKAVLTGVKFSFANLSRADLSSAVFEGPATFERAFMFLTRIEGLDLSAAAGLEQAQIDLACGDASTKLPSGLSTPATWPCPAEHE</sequence>
<evidence type="ECO:0000256" key="1">
    <source>
        <dbReference type="SAM" id="SignalP"/>
    </source>
</evidence>
<dbReference type="SUPFAM" id="SSF141571">
    <property type="entry name" value="Pentapeptide repeat-like"/>
    <property type="match status" value="1"/>
</dbReference>
<dbReference type="InterPro" id="IPR001646">
    <property type="entry name" value="5peptide_repeat"/>
</dbReference>
<reference evidence="2 3" key="1">
    <citation type="submission" date="2017-03" db="EMBL/GenBank/DDBJ databases">
        <title>Genome of strain Rhizobium sp. CNPSo 668.</title>
        <authorList>
            <person name="Ribeiro R."/>
        </authorList>
    </citation>
    <scope>NUCLEOTIDE SEQUENCE [LARGE SCALE GENOMIC DNA]</scope>
    <source>
        <strain evidence="2 3">CNPSo 668</strain>
    </source>
</reference>
<accession>A0A246DT65</accession>
<dbReference type="Pfam" id="PF00805">
    <property type="entry name" value="Pentapeptide"/>
    <property type="match status" value="3"/>
</dbReference>